<organism evidence="1 2">
    <name type="scientific">Brachionus plicatilis</name>
    <name type="common">Marine rotifer</name>
    <name type="synonym">Brachionus muelleri</name>
    <dbReference type="NCBI Taxonomy" id="10195"/>
    <lineage>
        <taxon>Eukaryota</taxon>
        <taxon>Metazoa</taxon>
        <taxon>Spiralia</taxon>
        <taxon>Gnathifera</taxon>
        <taxon>Rotifera</taxon>
        <taxon>Eurotatoria</taxon>
        <taxon>Monogononta</taxon>
        <taxon>Pseudotrocha</taxon>
        <taxon>Ploima</taxon>
        <taxon>Brachionidae</taxon>
        <taxon>Brachionus</taxon>
    </lineage>
</organism>
<comment type="caution">
    <text evidence="1">The sequence shown here is derived from an EMBL/GenBank/DDBJ whole genome shotgun (WGS) entry which is preliminary data.</text>
</comment>
<proteinExistence type="predicted"/>
<sequence length="82" mass="9225">MGQTSRAEGFKKSLSSSVFIERLVQVGHQFGKAFEFSFYKCRFGFAYKRHKLKPAFVAKVISGHVVDGTIIMCVSDTHSAYK</sequence>
<evidence type="ECO:0000313" key="2">
    <source>
        <dbReference type="Proteomes" id="UP000276133"/>
    </source>
</evidence>
<dbReference type="EMBL" id="REGN01013092">
    <property type="protein sequence ID" value="RMZ94381.1"/>
    <property type="molecule type" value="Genomic_DNA"/>
</dbReference>
<name>A0A3M7P5H2_BRAPC</name>
<protein>
    <submittedName>
        <fullName evidence="1">Uncharacterized protein</fullName>
    </submittedName>
</protein>
<reference evidence="1 2" key="1">
    <citation type="journal article" date="2018" name="Sci. Rep.">
        <title>Genomic signatures of local adaptation to the degree of environmental predictability in rotifers.</title>
        <authorList>
            <person name="Franch-Gras L."/>
            <person name="Hahn C."/>
            <person name="Garcia-Roger E.M."/>
            <person name="Carmona M.J."/>
            <person name="Serra M."/>
            <person name="Gomez A."/>
        </authorList>
    </citation>
    <scope>NUCLEOTIDE SEQUENCE [LARGE SCALE GENOMIC DNA]</scope>
    <source>
        <strain evidence="1">HYR1</strain>
    </source>
</reference>
<dbReference type="Proteomes" id="UP000276133">
    <property type="component" value="Unassembled WGS sequence"/>
</dbReference>
<gene>
    <name evidence="1" type="ORF">BpHYR1_001633</name>
</gene>
<accession>A0A3M7P5H2</accession>
<dbReference type="AlphaFoldDB" id="A0A3M7P5H2"/>
<keyword evidence="2" id="KW-1185">Reference proteome</keyword>
<evidence type="ECO:0000313" key="1">
    <source>
        <dbReference type="EMBL" id="RMZ94381.1"/>
    </source>
</evidence>